<dbReference type="Proteomes" id="UP000621492">
    <property type="component" value="Unassembled WGS sequence"/>
</dbReference>
<keyword evidence="2" id="KW-1185">Reference proteome</keyword>
<reference evidence="1" key="1">
    <citation type="journal article" date="2014" name="Int. J. Syst. Evol. Microbiol.">
        <title>Complete genome sequence of Corynebacterium casei LMG S-19264T (=DSM 44701T), isolated from a smear-ripened cheese.</title>
        <authorList>
            <consortium name="US DOE Joint Genome Institute (JGI-PGF)"/>
            <person name="Walter F."/>
            <person name="Albersmeier A."/>
            <person name="Kalinowski J."/>
            <person name="Ruckert C."/>
        </authorList>
    </citation>
    <scope>NUCLEOTIDE SEQUENCE</scope>
    <source>
        <strain evidence="1">CGMCC 1.15454</strain>
    </source>
</reference>
<accession>A0A9W5U2U6</accession>
<sequence length="49" mass="5941">MEVSILKKCDFEDMKKLFLDVFWIYVKKLDTRNGEFFKFLPRSACFPLC</sequence>
<dbReference type="EMBL" id="BMJD01000088">
    <property type="protein sequence ID" value="GGB63430.1"/>
    <property type="molecule type" value="Genomic_DNA"/>
</dbReference>
<evidence type="ECO:0000313" key="2">
    <source>
        <dbReference type="Proteomes" id="UP000621492"/>
    </source>
</evidence>
<protein>
    <submittedName>
        <fullName evidence="1">Uncharacterized protein</fullName>
    </submittedName>
</protein>
<dbReference type="AlphaFoldDB" id="A0A9W5U2U6"/>
<name>A0A9W5U2U6_9BACI</name>
<organism evidence="1 2">
    <name type="scientific">Lentibacillus populi</name>
    <dbReference type="NCBI Taxonomy" id="1827502"/>
    <lineage>
        <taxon>Bacteria</taxon>
        <taxon>Bacillati</taxon>
        <taxon>Bacillota</taxon>
        <taxon>Bacilli</taxon>
        <taxon>Bacillales</taxon>
        <taxon>Bacillaceae</taxon>
        <taxon>Lentibacillus</taxon>
    </lineage>
</organism>
<proteinExistence type="predicted"/>
<evidence type="ECO:0000313" key="1">
    <source>
        <dbReference type="EMBL" id="GGB63430.1"/>
    </source>
</evidence>
<gene>
    <name evidence="1" type="ORF">GCM10011409_45620</name>
</gene>
<reference evidence="1" key="2">
    <citation type="submission" date="2020-09" db="EMBL/GenBank/DDBJ databases">
        <authorList>
            <person name="Sun Q."/>
            <person name="Zhou Y."/>
        </authorList>
    </citation>
    <scope>NUCLEOTIDE SEQUENCE</scope>
    <source>
        <strain evidence="1">CGMCC 1.15454</strain>
    </source>
</reference>
<comment type="caution">
    <text evidence="1">The sequence shown here is derived from an EMBL/GenBank/DDBJ whole genome shotgun (WGS) entry which is preliminary data.</text>
</comment>